<reference evidence="7" key="1">
    <citation type="submission" date="2017-08" db="EMBL/GenBank/DDBJ databases">
        <authorList>
            <person name="Polle J.E."/>
            <person name="Barry K."/>
            <person name="Cushman J."/>
            <person name="Schmutz J."/>
            <person name="Tran D."/>
            <person name="Hathwaick L.T."/>
            <person name="Yim W.C."/>
            <person name="Jenkins J."/>
            <person name="Mckie-Krisberg Z.M."/>
            <person name="Prochnik S."/>
            <person name="Lindquist E."/>
            <person name="Dockter R.B."/>
            <person name="Adam C."/>
            <person name="Molina H."/>
            <person name="Bunkerborg J."/>
            <person name="Jin E."/>
            <person name="Buchheim M."/>
            <person name="Magnuson J."/>
        </authorList>
    </citation>
    <scope>NUCLEOTIDE SEQUENCE</scope>
    <source>
        <strain evidence="7">CCAP 19/18</strain>
    </source>
</reference>
<evidence type="ECO:0000256" key="3">
    <source>
        <dbReference type="ARBA" id="ARBA00022801"/>
    </source>
</evidence>
<dbReference type="Proteomes" id="UP000815325">
    <property type="component" value="Unassembled WGS sequence"/>
</dbReference>
<evidence type="ECO:0000256" key="4">
    <source>
        <dbReference type="ARBA" id="ARBA00022807"/>
    </source>
</evidence>
<sequence length="408" mass="45122">MDMHLNAVYVFQNNGGRTVVMVEAGRGEHHRPVKPEVTVTQASFSIVKMEKLMPVNSRPMKEKAGAIDPDADRIQQVCRIIVAEIASTGKYELAGGKFNLPFITLVYTPQCLTAVQCARAAGPGEVDDCAAVELEEAWFRPDTHTSPNAANKGNAPGASLSTEGQMPLHACRPAADEVDLTNRQDTPPPPPGMVTEEYSWTWEGVHSIPDSTQFRVPNLVDMIVTAKELKRIRSTDDGQGSWLSDMALDASCALLQAREQERSLPAPQYVFFDSFLSQEPSALRNNRKTYPQRLCSQLSSSSILLMPYNLGRYHWIVLAFDFSTKKGVVYDSLQQSMTRAKITASDKEKMGALESVLKWLAKGCPKICGHPQDWRLQCGPVHALPQQPNSIDCGLFTYKYMEQISAGM</sequence>
<keyword evidence="3" id="KW-0378">Hydrolase</keyword>
<comment type="similarity">
    <text evidence="1">Belongs to the peptidase C48 family.</text>
</comment>
<protein>
    <recommendedName>
        <fullName evidence="6">Ubiquitin-like protease family profile domain-containing protein</fullName>
    </recommendedName>
</protein>
<dbReference type="PANTHER" id="PTHR12606:SF141">
    <property type="entry name" value="GH15225P-RELATED"/>
    <property type="match status" value="1"/>
</dbReference>
<gene>
    <name evidence="7" type="ORF">DUNSADRAFT_7095</name>
</gene>
<evidence type="ECO:0000256" key="1">
    <source>
        <dbReference type="ARBA" id="ARBA00005234"/>
    </source>
</evidence>
<feature type="region of interest" description="Disordered" evidence="5">
    <location>
        <begin position="140"/>
        <end position="164"/>
    </location>
</feature>
<evidence type="ECO:0000256" key="2">
    <source>
        <dbReference type="ARBA" id="ARBA00022670"/>
    </source>
</evidence>
<keyword evidence="8" id="KW-1185">Reference proteome</keyword>
<evidence type="ECO:0000256" key="5">
    <source>
        <dbReference type="SAM" id="MobiDB-lite"/>
    </source>
</evidence>
<dbReference type="InterPro" id="IPR038765">
    <property type="entry name" value="Papain-like_cys_pep_sf"/>
</dbReference>
<dbReference type="InterPro" id="IPR003653">
    <property type="entry name" value="Peptidase_C48_C"/>
</dbReference>
<proteinExistence type="inferred from homology"/>
<comment type="caution">
    <text evidence="7">The sequence shown here is derived from an EMBL/GenBank/DDBJ whole genome shotgun (WGS) entry which is preliminary data.</text>
</comment>
<name>A0ABQ7GM04_DUNSA</name>
<feature type="domain" description="Ubiquitin-like protease family profile" evidence="6">
    <location>
        <begin position="222"/>
        <end position="404"/>
    </location>
</feature>
<evidence type="ECO:0000259" key="6">
    <source>
        <dbReference type="PROSITE" id="PS50600"/>
    </source>
</evidence>
<keyword evidence="4" id="KW-0788">Thiol protease</keyword>
<evidence type="ECO:0000313" key="7">
    <source>
        <dbReference type="EMBL" id="KAF5835643.1"/>
    </source>
</evidence>
<dbReference type="PROSITE" id="PS50600">
    <property type="entry name" value="ULP_PROTEASE"/>
    <property type="match status" value="1"/>
</dbReference>
<dbReference type="Pfam" id="PF02902">
    <property type="entry name" value="Peptidase_C48"/>
    <property type="match status" value="1"/>
</dbReference>
<dbReference type="EMBL" id="MU069695">
    <property type="protein sequence ID" value="KAF5835643.1"/>
    <property type="molecule type" value="Genomic_DNA"/>
</dbReference>
<evidence type="ECO:0000313" key="8">
    <source>
        <dbReference type="Proteomes" id="UP000815325"/>
    </source>
</evidence>
<dbReference type="Gene3D" id="3.40.395.10">
    <property type="entry name" value="Adenoviral Proteinase, Chain A"/>
    <property type="match status" value="1"/>
</dbReference>
<organism evidence="7 8">
    <name type="scientific">Dunaliella salina</name>
    <name type="common">Green alga</name>
    <name type="synonym">Protococcus salinus</name>
    <dbReference type="NCBI Taxonomy" id="3046"/>
    <lineage>
        <taxon>Eukaryota</taxon>
        <taxon>Viridiplantae</taxon>
        <taxon>Chlorophyta</taxon>
        <taxon>core chlorophytes</taxon>
        <taxon>Chlorophyceae</taxon>
        <taxon>CS clade</taxon>
        <taxon>Chlamydomonadales</taxon>
        <taxon>Dunaliellaceae</taxon>
        <taxon>Dunaliella</taxon>
    </lineage>
</organism>
<feature type="compositionally biased region" description="Low complexity" evidence="5">
    <location>
        <begin position="147"/>
        <end position="158"/>
    </location>
</feature>
<dbReference type="PANTHER" id="PTHR12606">
    <property type="entry name" value="SENTRIN/SUMO-SPECIFIC PROTEASE"/>
    <property type="match status" value="1"/>
</dbReference>
<keyword evidence="2" id="KW-0645">Protease</keyword>
<accession>A0ABQ7GM04</accession>
<dbReference type="SUPFAM" id="SSF54001">
    <property type="entry name" value="Cysteine proteinases"/>
    <property type="match status" value="1"/>
</dbReference>